<dbReference type="Proteomes" id="UP000561726">
    <property type="component" value="Unassembled WGS sequence"/>
</dbReference>
<reference evidence="2 3" key="1">
    <citation type="submission" date="2020-08" db="EMBL/GenBank/DDBJ databases">
        <title>Sequencing the genomes of 1000 actinobacteria strains.</title>
        <authorList>
            <person name="Klenk H.-P."/>
        </authorList>
    </citation>
    <scope>NUCLEOTIDE SEQUENCE [LARGE SCALE GENOMIC DNA]</scope>
    <source>
        <strain evidence="2 3">DSM 21065</strain>
    </source>
</reference>
<dbReference type="EMBL" id="JACHBQ010000001">
    <property type="protein sequence ID" value="MBB5643145.1"/>
    <property type="molecule type" value="Genomic_DNA"/>
</dbReference>
<accession>A0A7W9A024</accession>
<gene>
    <name evidence="2" type="ORF">BJ997_003693</name>
</gene>
<feature type="region of interest" description="Disordered" evidence="1">
    <location>
        <begin position="42"/>
        <end position="73"/>
    </location>
</feature>
<evidence type="ECO:0000313" key="2">
    <source>
        <dbReference type="EMBL" id="MBB5643145.1"/>
    </source>
</evidence>
<name>A0A7W9A024_9MICO</name>
<sequence>MKVREFTHPESIAVRHQKALADRNFWVSPGRDGTGSVVELVETGDDLHHPRSHTPAQTRGALPSPNPPTAPSR</sequence>
<protein>
    <submittedName>
        <fullName evidence="2">Uncharacterized protein</fullName>
    </submittedName>
</protein>
<comment type="caution">
    <text evidence="2">The sequence shown here is derived from an EMBL/GenBank/DDBJ whole genome shotgun (WGS) entry which is preliminary data.</text>
</comment>
<evidence type="ECO:0000256" key="1">
    <source>
        <dbReference type="SAM" id="MobiDB-lite"/>
    </source>
</evidence>
<dbReference type="AlphaFoldDB" id="A0A7W9A024"/>
<feature type="compositionally biased region" description="Pro residues" evidence="1">
    <location>
        <begin position="64"/>
        <end position="73"/>
    </location>
</feature>
<evidence type="ECO:0000313" key="3">
    <source>
        <dbReference type="Proteomes" id="UP000561726"/>
    </source>
</evidence>
<organism evidence="2 3">
    <name type="scientific">Cryobacterium roopkundense</name>
    <dbReference type="NCBI Taxonomy" id="1001240"/>
    <lineage>
        <taxon>Bacteria</taxon>
        <taxon>Bacillati</taxon>
        <taxon>Actinomycetota</taxon>
        <taxon>Actinomycetes</taxon>
        <taxon>Micrococcales</taxon>
        <taxon>Microbacteriaceae</taxon>
        <taxon>Cryobacterium</taxon>
    </lineage>
</organism>
<proteinExistence type="predicted"/>